<evidence type="ECO:0000259" key="5">
    <source>
        <dbReference type="SMART" id="SM00903"/>
    </source>
</evidence>
<dbReference type="EC" id="1.5.1.-" evidence="6"/>
<evidence type="ECO:0000313" key="7">
    <source>
        <dbReference type="EMBL" id="PPJ73597.1"/>
    </source>
</evidence>
<keyword evidence="2" id="KW-0285">Flavoprotein</keyword>
<dbReference type="GO" id="GO:0016646">
    <property type="term" value="F:oxidoreductase activity, acting on the CH-NH group of donors, NAD or NADP as acceptor"/>
    <property type="evidence" value="ECO:0007669"/>
    <property type="project" value="UniProtKB-ARBA"/>
</dbReference>
<keyword evidence="9" id="KW-1185">Reference proteome</keyword>
<dbReference type="OMA" id="PHNPFNA"/>
<feature type="domain" description="Flavin reductase like" evidence="5">
    <location>
        <begin position="20"/>
        <end position="170"/>
    </location>
</feature>
<dbReference type="Proteomes" id="UP001269271">
    <property type="component" value="Unassembled WGS sequence"/>
</dbReference>
<dbReference type="GO" id="GO:0010181">
    <property type="term" value="F:FMN binding"/>
    <property type="evidence" value="ECO:0007669"/>
    <property type="project" value="InterPro"/>
</dbReference>
<evidence type="ECO:0000313" key="8">
    <source>
        <dbReference type="Proteomes" id="UP000238153"/>
    </source>
</evidence>
<dbReference type="InterPro" id="IPR012349">
    <property type="entry name" value="Split_barrel_FMN-bd"/>
</dbReference>
<dbReference type="Proteomes" id="UP000238153">
    <property type="component" value="Unassembled WGS sequence"/>
</dbReference>
<reference evidence="6 9" key="2">
    <citation type="submission" date="2023-08" db="EMBL/GenBank/DDBJ databases">
        <title>Genomic surveillance of Staphylococcus haemolyticus neonatal outbreak in southern France.</title>
        <authorList>
            <person name="Magnan C."/>
            <person name="Morsli M."/>
            <person name="Thiery B."/>
            <person name="Salipante F."/>
            <person name="Attar J."/>
            <person name="Massimo D.M."/>
            <person name="Ory J."/>
            <person name="Pantel A."/>
            <person name="Lavigne J.-P."/>
        </authorList>
    </citation>
    <scope>NUCLEOTIDE SEQUENCE [LARGE SCALE GENOMIC DNA]</scope>
    <source>
        <strain evidence="6 9">NSH026</strain>
    </source>
</reference>
<comment type="caution">
    <text evidence="7">The sequence shown here is derived from an EMBL/GenBank/DDBJ whole genome shotgun (WGS) entry which is preliminary data.</text>
</comment>
<dbReference type="PANTHER" id="PTHR33798:SF5">
    <property type="entry name" value="FLAVIN REDUCTASE LIKE DOMAIN-CONTAINING PROTEIN"/>
    <property type="match status" value="1"/>
</dbReference>
<evidence type="ECO:0000256" key="1">
    <source>
        <dbReference type="ARBA" id="ARBA00001917"/>
    </source>
</evidence>
<keyword evidence="6" id="KW-0560">Oxidoreductase</keyword>
<comment type="similarity">
    <text evidence="4">Belongs to the flavoredoxin family.</text>
</comment>
<comment type="cofactor">
    <cofactor evidence="1">
        <name>FMN</name>
        <dbReference type="ChEBI" id="CHEBI:58210"/>
    </cofactor>
</comment>
<reference evidence="7 8" key="1">
    <citation type="submission" date="2017-11" db="EMBL/GenBank/DDBJ databases">
        <authorList>
            <person name="Founou R.C."/>
            <person name="Founou L."/>
            <person name="Allam M."/>
            <person name="Ismail A."/>
            <person name="Essack S.Y."/>
        </authorList>
    </citation>
    <scope>NUCLEOTIDE SEQUENCE [LARGE SCALE GENOMIC DNA]</scope>
    <source>
        <strain evidence="7 8">G811N2B1</strain>
    </source>
</reference>
<dbReference type="InterPro" id="IPR002563">
    <property type="entry name" value="Flavin_Rdtase-like_dom"/>
</dbReference>
<name>A0A7Z1N408_STAHA</name>
<evidence type="ECO:0000256" key="3">
    <source>
        <dbReference type="ARBA" id="ARBA00022643"/>
    </source>
</evidence>
<dbReference type="Pfam" id="PF01613">
    <property type="entry name" value="Flavin_Reduct"/>
    <property type="match status" value="1"/>
</dbReference>
<dbReference type="PANTHER" id="PTHR33798">
    <property type="entry name" value="FLAVOPROTEIN OXYGENASE"/>
    <property type="match status" value="1"/>
</dbReference>
<dbReference type="SMART" id="SM00903">
    <property type="entry name" value="Flavin_Reduct"/>
    <property type="match status" value="1"/>
</dbReference>
<proteinExistence type="inferred from homology"/>
<keyword evidence="3" id="KW-0288">FMN</keyword>
<organism evidence="7 8">
    <name type="scientific">Staphylococcus haemolyticus</name>
    <dbReference type="NCBI Taxonomy" id="1283"/>
    <lineage>
        <taxon>Bacteria</taxon>
        <taxon>Bacillati</taxon>
        <taxon>Bacillota</taxon>
        <taxon>Bacilli</taxon>
        <taxon>Bacillales</taxon>
        <taxon>Staphylococcaceae</taxon>
        <taxon>Staphylococcus</taxon>
    </lineage>
</organism>
<evidence type="ECO:0000256" key="4">
    <source>
        <dbReference type="ARBA" id="ARBA00038054"/>
    </source>
</evidence>
<gene>
    <name evidence="7" type="ORF">CV019_09340</name>
    <name evidence="6" type="ORF">RO950_11680</name>
</gene>
<dbReference type="AlphaFoldDB" id="A0A7Z1N408"/>
<sequence>MKHIDPNQLSDIQNYKLLSGSIIPRPIAFVTSSDIEGNVNAAPFSFFNIVNNAPPMIAISAQRAGGKRKDTAINIENGQSFVVHVTDEDNVEEINKTAASINPKDNELDLTELNTISSDLIDIPAIKEAKIRFECQLEQMILLGSEDDGADLIIGKIVKYHIQDDVYFGDSKIDAKQLKPVARLAGNDYAKLGEQFTIERPSN</sequence>
<evidence type="ECO:0000313" key="6">
    <source>
        <dbReference type="EMBL" id="MDT4287629.1"/>
    </source>
</evidence>
<dbReference type="RefSeq" id="WP_011275052.1">
    <property type="nucleotide sequence ID" value="NZ_CAJCGD010000012.1"/>
</dbReference>
<protein>
    <submittedName>
        <fullName evidence="7">Flavin reductase family protein</fullName>
        <ecNumber evidence="6">1.5.1.-</ecNumber>
    </submittedName>
</protein>
<accession>A0A7Z1N408</accession>
<dbReference type="Gene3D" id="2.30.110.10">
    <property type="entry name" value="Electron Transport, Fmn-binding Protein, Chain A"/>
    <property type="match status" value="1"/>
</dbReference>
<dbReference type="SUPFAM" id="SSF50475">
    <property type="entry name" value="FMN-binding split barrel"/>
    <property type="match status" value="1"/>
</dbReference>
<dbReference type="EMBL" id="PGWX01000346">
    <property type="protein sequence ID" value="PPJ73597.1"/>
    <property type="molecule type" value="Genomic_DNA"/>
</dbReference>
<evidence type="ECO:0000313" key="9">
    <source>
        <dbReference type="Proteomes" id="UP001269271"/>
    </source>
</evidence>
<dbReference type="EMBL" id="JAVSOO010000044">
    <property type="protein sequence ID" value="MDT4287629.1"/>
    <property type="molecule type" value="Genomic_DNA"/>
</dbReference>
<evidence type="ECO:0000256" key="2">
    <source>
        <dbReference type="ARBA" id="ARBA00022630"/>
    </source>
</evidence>
<dbReference type="KEGG" id="shh:ShL2_00628"/>